<reference evidence="2 3" key="1">
    <citation type="submission" date="2016-10" db="EMBL/GenBank/DDBJ databases">
        <authorList>
            <person name="de Groot N.N."/>
        </authorList>
    </citation>
    <scope>NUCLEOTIDE SEQUENCE [LARGE SCALE GENOMIC DNA]</scope>
    <source>
        <strain evidence="2 3">TC2-24</strain>
    </source>
</reference>
<evidence type="ECO:0000313" key="2">
    <source>
        <dbReference type="EMBL" id="SEV86380.1"/>
    </source>
</evidence>
<accession>A0A1I0MF34</accession>
<dbReference type="AlphaFoldDB" id="A0A1I0MF34"/>
<gene>
    <name evidence="2" type="ORF">SAMN04487850_0568</name>
</gene>
<name>A0A1I0MF34_9BACT</name>
<evidence type="ECO:0000313" key="3">
    <source>
        <dbReference type="Proteomes" id="UP000199373"/>
    </source>
</evidence>
<proteinExistence type="predicted"/>
<feature type="chain" id="PRO_5011520487" description="LTXXQ motif family protein" evidence="1">
    <location>
        <begin position="21"/>
        <end position="148"/>
    </location>
</feature>
<protein>
    <recommendedName>
        <fullName evidence="4">LTXXQ motif family protein</fullName>
    </recommendedName>
</protein>
<dbReference type="EMBL" id="FOIQ01000001">
    <property type="protein sequence ID" value="SEV86380.1"/>
    <property type="molecule type" value="Genomic_DNA"/>
</dbReference>
<feature type="signal peptide" evidence="1">
    <location>
        <begin position="1"/>
        <end position="20"/>
    </location>
</feature>
<evidence type="ECO:0000256" key="1">
    <source>
        <dbReference type="SAM" id="SignalP"/>
    </source>
</evidence>
<organism evidence="2 3">
    <name type="scientific">Prevotella aff. ruminicola Tc2-24</name>
    <dbReference type="NCBI Taxonomy" id="81582"/>
    <lineage>
        <taxon>Bacteria</taxon>
        <taxon>Pseudomonadati</taxon>
        <taxon>Bacteroidota</taxon>
        <taxon>Bacteroidia</taxon>
        <taxon>Bacteroidales</taxon>
        <taxon>Prevotellaceae</taxon>
        <taxon>Prevotella</taxon>
    </lineage>
</organism>
<evidence type="ECO:0008006" key="4">
    <source>
        <dbReference type="Google" id="ProtNLM"/>
    </source>
</evidence>
<keyword evidence="1" id="KW-0732">Signal</keyword>
<dbReference type="Proteomes" id="UP000199373">
    <property type="component" value="Unassembled WGS sequence"/>
</dbReference>
<sequence>MKKFFVTMVFVCMCMLNVHAEEPQRFSPEKFQTAMEQFIAHEACLTPEESANFFPLFREMQNKQRSVFARIKKECSVKPVDAAECKKMVQKRDMYELELKSIQQTYHNKFFSVIPPSKVYDVIRAEDRFHRHAFRNWGHGGWMRPQGR</sequence>
<keyword evidence="3" id="KW-1185">Reference proteome</keyword>
<dbReference type="RefSeq" id="WP_091899936.1">
    <property type="nucleotide sequence ID" value="NZ_FOIQ01000001.1"/>
</dbReference>